<dbReference type="EMBL" id="JBHSDJ010000133">
    <property type="protein sequence ID" value="MFC4249538.1"/>
    <property type="molecule type" value="Genomic_DNA"/>
</dbReference>
<dbReference type="AlphaFoldDB" id="A0ABD5P5V6"/>
<sequence>MHRITLANTVFEGENNAYLHAGESTVLVDTGVAVAETRAELEAGLAAHDVEFADIDAIVLTHYHADHTGLTGEIQAASGATVHAHVADAPLIAGDADAWDDVRETHERLFDEWGMPAADREELLSYLHDGRDLSGTPADVTPFEDGDRLSFDGFELDVLHAPGHTAGLSTFVLESGDEVLTGDALLPKYTPNVGGADVRVDRPLERYLETLETIADRGFDRAWPGHRDPIDDPSARARQIVAHHEERSYRVLSVLDEYGPADAWTVSAQLFGDLSDIHVLHGPGEAYAHLEHLARAGDLERVDEGYRLTDDAVRRLADRSDGRWPL</sequence>
<evidence type="ECO:0000259" key="1">
    <source>
        <dbReference type="SMART" id="SM00849"/>
    </source>
</evidence>
<dbReference type="CDD" id="cd07725">
    <property type="entry name" value="TTHA1429-like_MBL-fold"/>
    <property type="match status" value="1"/>
</dbReference>
<accession>A0ABD5P5V6</accession>
<dbReference type="SUPFAM" id="SSF56281">
    <property type="entry name" value="Metallo-hydrolase/oxidoreductase"/>
    <property type="match status" value="1"/>
</dbReference>
<dbReference type="InterPro" id="IPR036866">
    <property type="entry name" value="RibonucZ/Hydroxyglut_hydro"/>
</dbReference>
<dbReference type="Proteomes" id="UP001595821">
    <property type="component" value="Unassembled WGS sequence"/>
</dbReference>
<dbReference type="Gene3D" id="1.10.10.10">
    <property type="entry name" value="Winged helix-like DNA-binding domain superfamily/Winged helix DNA-binding domain"/>
    <property type="match status" value="1"/>
</dbReference>
<organism evidence="2 3">
    <name type="scientific">Natribaculum luteum</name>
    <dbReference type="NCBI Taxonomy" id="1586232"/>
    <lineage>
        <taxon>Archaea</taxon>
        <taxon>Methanobacteriati</taxon>
        <taxon>Methanobacteriota</taxon>
        <taxon>Stenosarchaea group</taxon>
        <taxon>Halobacteria</taxon>
        <taxon>Halobacteriales</taxon>
        <taxon>Natrialbaceae</taxon>
        <taxon>Natribaculum</taxon>
    </lineage>
</organism>
<dbReference type="Gene3D" id="3.60.15.10">
    <property type="entry name" value="Ribonuclease Z/Hydroxyacylglutathione hydrolase-like"/>
    <property type="match status" value="1"/>
</dbReference>
<protein>
    <submittedName>
        <fullName evidence="2">MBL fold metallo-hydrolase</fullName>
    </submittedName>
</protein>
<evidence type="ECO:0000313" key="3">
    <source>
        <dbReference type="Proteomes" id="UP001595821"/>
    </source>
</evidence>
<comment type="caution">
    <text evidence="2">The sequence shown here is derived from an EMBL/GenBank/DDBJ whole genome shotgun (WGS) entry which is preliminary data.</text>
</comment>
<dbReference type="GeneID" id="71853471"/>
<dbReference type="InterPro" id="IPR050662">
    <property type="entry name" value="Sec-metab_biosynth-thioest"/>
</dbReference>
<proteinExistence type="predicted"/>
<gene>
    <name evidence="2" type="ORF">ACFOZ7_21830</name>
</gene>
<dbReference type="InterPro" id="IPR036388">
    <property type="entry name" value="WH-like_DNA-bd_sf"/>
</dbReference>
<dbReference type="InterPro" id="IPR001279">
    <property type="entry name" value="Metallo-B-lactamas"/>
</dbReference>
<evidence type="ECO:0000313" key="2">
    <source>
        <dbReference type="EMBL" id="MFC4249538.1"/>
    </source>
</evidence>
<dbReference type="SMART" id="SM00849">
    <property type="entry name" value="Lactamase_B"/>
    <property type="match status" value="1"/>
</dbReference>
<name>A0ABD5P5V6_9EURY</name>
<feature type="domain" description="Metallo-beta-lactamase" evidence="1">
    <location>
        <begin position="13"/>
        <end position="226"/>
    </location>
</feature>
<reference evidence="2 3" key="1">
    <citation type="journal article" date="2014" name="Int. J. Syst. Evol. Microbiol.">
        <title>Complete genome sequence of Corynebacterium casei LMG S-19264T (=DSM 44701T), isolated from a smear-ripened cheese.</title>
        <authorList>
            <consortium name="US DOE Joint Genome Institute (JGI-PGF)"/>
            <person name="Walter F."/>
            <person name="Albersmeier A."/>
            <person name="Kalinowski J."/>
            <person name="Ruckert C."/>
        </authorList>
    </citation>
    <scope>NUCLEOTIDE SEQUENCE [LARGE SCALE GENOMIC DNA]</scope>
    <source>
        <strain evidence="2 3">IBRC-M 10912</strain>
    </source>
</reference>
<dbReference type="Pfam" id="PF00753">
    <property type="entry name" value="Lactamase_B"/>
    <property type="match status" value="1"/>
</dbReference>
<dbReference type="RefSeq" id="WP_246973448.1">
    <property type="nucleotide sequence ID" value="NZ_CP095397.1"/>
</dbReference>
<dbReference type="PANTHER" id="PTHR23131:SF4">
    <property type="entry name" value="METALLO-BETA-LACTAMASE SUPERFAMILY POTEIN"/>
    <property type="match status" value="1"/>
</dbReference>
<dbReference type="PANTHER" id="PTHR23131">
    <property type="entry name" value="ENDORIBONUCLEASE LACTB2"/>
    <property type="match status" value="1"/>
</dbReference>